<dbReference type="HOGENOM" id="CLU_116133_0_0_2"/>
<evidence type="ECO:0000313" key="6">
    <source>
        <dbReference type="Proteomes" id="UP000007812"/>
    </source>
</evidence>
<dbReference type="SUPFAM" id="SSF47413">
    <property type="entry name" value="lambda repressor-like DNA-binding domains"/>
    <property type="match status" value="1"/>
</dbReference>
<dbReference type="PATRIC" id="fig|1006006.8.peg.2039"/>
<dbReference type="CDD" id="cd00093">
    <property type="entry name" value="HTH_XRE"/>
    <property type="match status" value="1"/>
</dbReference>
<dbReference type="RefSeq" id="WP_013738635.1">
    <property type="nucleotide sequence ID" value="NC_015435.1"/>
</dbReference>
<dbReference type="InterPro" id="IPR001387">
    <property type="entry name" value="Cro/C1-type_HTH"/>
</dbReference>
<protein>
    <submittedName>
        <fullName evidence="5">XRE family transcriptional regulator</fullName>
    </submittedName>
</protein>
<dbReference type="PANTHER" id="PTHR43080:SF4">
    <property type="entry name" value="CRO-LIKE PROTEIN"/>
    <property type="match status" value="1"/>
</dbReference>
<reference evidence="5 6" key="1">
    <citation type="journal article" date="2011" name="J. Bacteriol.">
        <title>Complete genome sequence of Metallosphaera cuprina, a metal sulfide-oxidizing archaeon from a hot spring.</title>
        <authorList>
            <person name="Liu L.J."/>
            <person name="You X.Y."/>
            <person name="Zheng H."/>
            <person name="Wang S."/>
            <person name="Jiang C.Y."/>
            <person name="Liu S.J."/>
        </authorList>
    </citation>
    <scope>NUCLEOTIDE SEQUENCE [LARGE SCALE GENOMIC DNA]</scope>
    <source>
        <strain evidence="5 6">Ar-4</strain>
    </source>
</reference>
<dbReference type="PROSITE" id="PS51371">
    <property type="entry name" value="CBS"/>
    <property type="match status" value="1"/>
</dbReference>
<dbReference type="Pfam" id="PF00571">
    <property type="entry name" value="CBS"/>
    <property type="match status" value="2"/>
</dbReference>
<dbReference type="GeneID" id="10494223"/>
<dbReference type="PIRSF" id="PIRSF037253">
    <property type="entry name" value="HTH_CBS_prd"/>
    <property type="match status" value="1"/>
</dbReference>
<dbReference type="STRING" id="1006006.Mcup_2036"/>
<dbReference type="SMART" id="SM00530">
    <property type="entry name" value="HTH_XRE"/>
    <property type="match status" value="1"/>
</dbReference>
<dbReference type="InterPro" id="IPR046342">
    <property type="entry name" value="CBS_dom_sf"/>
</dbReference>
<evidence type="ECO:0000256" key="2">
    <source>
        <dbReference type="PROSITE-ProRule" id="PRU00703"/>
    </source>
</evidence>
<accession>F4G260</accession>
<dbReference type="InterPro" id="IPR017158">
    <property type="entry name" value="Tscrpt-reg_CBS-contain_prd"/>
</dbReference>
<dbReference type="InterPro" id="IPR010982">
    <property type="entry name" value="Lambda_DNA-bd_dom_sf"/>
</dbReference>
<evidence type="ECO:0000259" key="4">
    <source>
        <dbReference type="PROSITE" id="PS51371"/>
    </source>
</evidence>
<dbReference type="SUPFAM" id="SSF54631">
    <property type="entry name" value="CBS-domain pair"/>
    <property type="match status" value="1"/>
</dbReference>
<dbReference type="AlphaFoldDB" id="F4G260"/>
<feature type="domain" description="CBS" evidence="4">
    <location>
        <begin position="69"/>
        <end position="125"/>
    </location>
</feature>
<dbReference type="Proteomes" id="UP000007812">
    <property type="component" value="Chromosome"/>
</dbReference>
<dbReference type="Gene3D" id="3.10.580.10">
    <property type="entry name" value="CBS-domain"/>
    <property type="match status" value="1"/>
</dbReference>
<dbReference type="GO" id="GO:0003677">
    <property type="term" value="F:DNA binding"/>
    <property type="evidence" value="ECO:0007669"/>
    <property type="project" value="InterPro"/>
</dbReference>
<proteinExistence type="predicted"/>
<feature type="domain" description="HTH cro/C1-type" evidence="3">
    <location>
        <begin position="8"/>
        <end position="61"/>
    </location>
</feature>
<sequence length="184" mass="20552">MLIDTKDLRKMRESAGLTQSELAKRVGVSQSYIAKIEKGSVDPRLSIVRRIMDELSPLIEIPEIALSLMHSPVISVKTDARLKDIADIMEVNNISQVPVITSEGKLIGMIYDFILLRKLSLPSSRHFKAIDLMGPLPPLVDPKTSVTQIMKLLTKHSVTIVVEKDLIPLGIITRSDLIKYLSRK</sequence>
<evidence type="ECO:0000259" key="3">
    <source>
        <dbReference type="PROSITE" id="PS50943"/>
    </source>
</evidence>
<dbReference type="SMART" id="SM00116">
    <property type="entry name" value="CBS"/>
    <property type="match status" value="2"/>
</dbReference>
<keyword evidence="1 2" id="KW-0129">CBS domain</keyword>
<dbReference type="Pfam" id="PF01381">
    <property type="entry name" value="HTH_3"/>
    <property type="match status" value="1"/>
</dbReference>
<dbReference type="PANTHER" id="PTHR43080">
    <property type="entry name" value="CBS DOMAIN-CONTAINING PROTEIN CBSX3, MITOCHONDRIAL"/>
    <property type="match status" value="1"/>
</dbReference>
<gene>
    <name evidence="5" type="ordered locus">Mcup_2036</name>
</gene>
<evidence type="ECO:0000256" key="1">
    <source>
        <dbReference type="ARBA" id="ARBA00023122"/>
    </source>
</evidence>
<name>F4G260_METCR</name>
<organism evidence="5 6">
    <name type="scientific">Metallosphaera cuprina (strain Ar-4)</name>
    <dbReference type="NCBI Taxonomy" id="1006006"/>
    <lineage>
        <taxon>Archaea</taxon>
        <taxon>Thermoproteota</taxon>
        <taxon>Thermoprotei</taxon>
        <taxon>Sulfolobales</taxon>
        <taxon>Sulfolobaceae</taxon>
        <taxon>Metallosphaera</taxon>
    </lineage>
</organism>
<dbReference type="Gene3D" id="1.10.260.40">
    <property type="entry name" value="lambda repressor-like DNA-binding domains"/>
    <property type="match status" value="1"/>
</dbReference>
<dbReference type="eggNOG" id="arCOG00608">
    <property type="taxonomic scope" value="Archaea"/>
</dbReference>
<keyword evidence="6" id="KW-1185">Reference proteome</keyword>
<dbReference type="KEGG" id="mcn:Mcup_2036"/>
<dbReference type="InterPro" id="IPR051257">
    <property type="entry name" value="Diverse_CBS-Domain"/>
</dbReference>
<dbReference type="InterPro" id="IPR000644">
    <property type="entry name" value="CBS_dom"/>
</dbReference>
<dbReference type="PROSITE" id="PS50943">
    <property type="entry name" value="HTH_CROC1"/>
    <property type="match status" value="1"/>
</dbReference>
<evidence type="ECO:0000313" key="5">
    <source>
        <dbReference type="EMBL" id="AEB96137.1"/>
    </source>
</evidence>
<dbReference type="EMBL" id="CP002656">
    <property type="protein sequence ID" value="AEB96137.1"/>
    <property type="molecule type" value="Genomic_DNA"/>
</dbReference>